<dbReference type="Gene3D" id="1.10.10.60">
    <property type="entry name" value="Homeodomain-like"/>
    <property type="match status" value="2"/>
</dbReference>
<evidence type="ECO:0000259" key="9">
    <source>
        <dbReference type="PROSITE" id="PS51294"/>
    </source>
</evidence>
<gene>
    <name evidence="10" type="primary">MYB6</name>
</gene>
<keyword evidence="5" id="KW-0804">Transcription</keyword>
<dbReference type="FunFam" id="1.10.10.60:FF:000268">
    <property type="entry name" value="Transcription factor MYB86"/>
    <property type="match status" value="1"/>
</dbReference>
<evidence type="ECO:0000256" key="1">
    <source>
        <dbReference type="ARBA" id="ARBA00004123"/>
    </source>
</evidence>
<feature type="region of interest" description="Disordered" evidence="7">
    <location>
        <begin position="328"/>
        <end position="366"/>
    </location>
</feature>
<dbReference type="InterPro" id="IPR009057">
    <property type="entry name" value="Homeodomain-like_sf"/>
</dbReference>
<feature type="compositionally biased region" description="Acidic residues" evidence="7">
    <location>
        <begin position="354"/>
        <end position="366"/>
    </location>
</feature>
<dbReference type="InterPro" id="IPR051953">
    <property type="entry name" value="Plant_SW-associated_TFs"/>
</dbReference>
<feature type="domain" description="Myb-like" evidence="8">
    <location>
        <begin position="62"/>
        <end position="112"/>
    </location>
</feature>
<dbReference type="InterPro" id="IPR001005">
    <property type="entry name" value="SANT/Myb"/>
</dbReference>
<keyword evidence="6" id="KW-0539">Nucleus</keyword>
<dbReference type="AlphaFoldDB" id="H9XUF6"/>
<feature type="compositionally biased region" description="Basic and acidic residues" evidence="7">
    <location>
        <begin position="124"/>
        <end position="143"/>
    </location>
</feature>
<dbReference type="PANTHER" id="PTHR47997:SF34">
    <property type="entry name" value="TRANSCRIPTION FACTOR MYB86-LIKE"/>
    <property type="match status" value="1"/>
</dbReference>
<keyword evidence="4" id="KW-0238">DNA-binding</keyword>
<feature type="compositionally biased region" description="Low complexity" evidence="7">
    <location>
        <begin position="342"/>
        <end position="353"/>
    </location>
</feature>
<evidence type="ECO:0000256" key="5">
    <source>
        <dbReference type="ARBA" id="ARBA00023163"/>
    </source>
</evidence>
<dbReference type="SMART" id="SM00717">
    <property type="entry name" value="SANT"/>
    <property type="match status" value="2"/>
</dbReference>
<comment type="subcellular location">
    <subcellularLocation>
        <location evidence="1">Nucleus</location>
    </subcellularLocation>
</comment>
<evidence type="ECO:0000256" key="3">
    <source>
        <dbReference type="ARBA" id="ARBA00023015"/>
    </source>
</evidence>
<evidence type="ECO:0000256" key="2">
    <source>
        <dbReference type="ARBA" id="ARBA00022737"/>
    </source>
</evidence>
<dbReference type="PROSITE" id="PS50090">
    <property type="entry name" value="MYB_LIKE"/>
    <property type="match status" value="2"/>
</dbReference>
<dbReference type="InterPro" id="IPR017930">
    <property type="entry name" value="Myb_dom"/>
</dbReference>
<keyword evidence="3" id="KW-0805">Transcription regulation</keyword>
<dbReference type="Pfam" id="PF00249">
    <property type="entry name" value="Myb_DNA-binding"/>
    <property type="match status" value="2"/>
</dbReference>
<organism evidence="10">
    <name type="scientific">Epimedium sagittatum</name>
    <dbReference type="NCBI Taxonomy" id="253616"/>
    <lineage>
        <taxon>Eukaryota</taxon>
        <taxon>Viridiplantae</taxon>
        <taxon>Streptophyta</taxon>
        <taxon>Embryophyta</taxon>
        <taxon>Tracheophyta</taxon>
        <taxon>Spermatophyta</taxon>
        <taxon>Magnoliopsida</taxon>
        <taxon>Ranunculales</taxon>
        <taxon>Berberidaceae</taxon>
        <taxon>Podophylloideae</taxon>
        <taxon>Epimedieae</taxon>
        <taxon>Epimedium</taxon>
    </lineage>
</organism>
<feature type="region of interest" description="Disordered" evidence="7">
    <location>
        <begin position="122"/>
        <end position="143"/>
    </location>
</feature>
<feature type="domain" description="HTH myb-type" evidence="9">
    <location>
        <begin position="9"/>
        <end position="65"/>
    </location>
</feature>
<feature type="domain" description="Myb-like" evidence="8">
    <location>
        <begin position="9"/>
        <end position="61"/>
    </location>
</feature>
<dbReference type="FunFam" id="1.10.10.60:FF:000047">
    <property type="entry name" value="Myb transcription factor"/>
    <property type="match status" value="1"/>
</dbReference>
<sequence>MGRHSCCLKQKLRKGLWSPEEDEKLFNYITRFGVGCWSSVPKHAGLQRCGKSCRLRWINYLRPDLKRGMFSQQEENLIISLHEILGNRWAQIAAQLPGRTDNEIKNFWNSCLKKKLKQQGIDPNTHKPLSEMENVKEEASSRRVQSKKLEDVSTLNEFGQAWDVSNSSYFSAGLIEPILTKPVFDPFPLFDLQPASFDQTGPNSSIDVLHYNQSFRSLDQLERKPQFKFGSMPNLASCDYGNGTGTGTGTETDLSDNSTSRINTLFMNEGKESCGSSYNLNNRGQIQINNMMENAVFSWGQDSKLDSSVFNSHFNGIKCEEDVKISSWQEEDQKHGQNSSGDFSSFPSLLSEDLSPESFDDLFEQI</sequence>
<protein>
    <submittedName>
        <fullName evidence="10">R2R3-MYB transcription factor MYB6</fullName>
    </submittedName>
</protein>
<dbReference type="GO" id="GO:0003677">
    <property type="term" value="F:DNA binding"/>
    <property type="evidence" value="ECO:0007669"/>
    <property type="project" value="UniProtKB-KW"/>
</dbReference>
<keyword evidence="2" id="KW-0677">Repeat</keyword>
<dbReference type="CDD" id="cd00167">
    <property type="entry name" value="SANT"/>
    <property type="match status" value="2"/>
</dbReference>
<dbReference type="EMBL" id="JN426953">
    <property type="protein sequence ID" value="AFH03058.1"/>
    <property type="molecule type" value="mRNA"/>
</dbReference>
<accession>H9XUF6</accession>
<feature type="domain" description="HTH myb-type" evidence="9">
    <location>
        <begin position="66"/>
        <end position="116"/>
    </location>
</feature>
<evidence type="ECO:0000259" key="8">
    <source>
        <dbReference type="PROSITE" id="PS50090"/>
    </source>
</evidence>
<evidence type="ECO:0000313" key="10">
    <source>
        <dbReference type="EMBL" id="AFH03058.1"/>
    </source>
</evidence>
<evidence type="ECO:0000256" key="6">
    <source>
        <dbReference type="ARBA" id="ARBA00023242"/>
    </source>
</evidence>
<dbReference type="PROSITE" id="PS51294">
    <property type="entry name" value="HTH_MYB"/>
    <property type="match status" value="2"/>
</dbReference>
<dbReference type="PANTHER" id="PTHR47997">
    <property type="entry name" value="MYB DOMAIN PROTEIN 55"/>
    <property type="match status" value="1"/>
</dbReference>
<evidence type="ECO:0000256" key="7">
    <source>
        <dbReference type="SAM" id="MobiDB-lite"/>
    </source>
</evidence>
<dbReference type="GO" id="GO:0005634">
    <property type="term" value="C:nucleus"/>
    <property type="evidence" value="ECO:0007669"/>
    <property type="project" value="UniProtKB-SubCell"/>
</dbReference>
<evidence type="ECO:0000256" key="4">
    <source>
        <dbReference type="ARBA" id="ARBA00023125"/>
    </source>
</evidence>
<name>H9XUF6_9MAGN</name>
<dbReference type="SUPFAM" id="SSF46689">
    <property type="entry name" value="Homeodomain-like"/>
    <property type="match status" value="1"/>
</dbReference>
<reference evidence="10" key="1">
    <citation type="journal article" date="2012" name="Int. J. Mol. Sci.">
        <title>Isolation and Molecular Characterization of Thirteen R2R3-MYB Transcription Factors from Epimedium sagittatum.</title>
        <authorList>
            <person name="Huang W."/>
            <person name="Sun W."/>
            <person name="Lv H."/>
            <person name="Xiao G."/>
            <person name="Zeng S."/>
            <person name="Wang Y."/>
        </authorList>
    </citation>
    <scope>NUCLEOTIDE SEQUENCE</scope>
    <source>
        <tissue evidence="10">Young leaf</tissue>
    </source>
</reference>
<proteinExistence type="evidence at transcript level"/>